<dbReference type="PRINTS" id="PR00080">
    <property type="entry name" value="SDRFAMILY"/>
</dbReference>
<dbReference type="Proteomes" id="UP000065151">
    <property type="component" value="Chromosome"/>
</dbReference>
<dbReference type="PROSITE" id="PS00061">
    <property type="entry name" value="ADH_SHORT"/>
    <property type="match status" value="1"/>
</dbReference>
<dbReference type="PRINTS" id="PR00081">
    <property type="entry name" value="GDHRDH"/>
</dbReference>
<dbReference type="FunFam" id="3.40.50.720:FF:000084">
    <property type="entry name" value="Short-chain dehydrogenase reductase"/>
    <property type="match status" value="1"/>
</dbReference>
<dbReference type="NCBIfam" id="NF005559">
    <property type="entry name" value="PRK07231.1"/>
    <property type="match status" value="1"/>
</dbReference>
<dbReference type="Pfam" id="PF13561">
    <property type="entry name" value="adh_short_C2"/>
    <property type="match status" value="1"/>
</dbReference>
<dbReference type="KEGG" id="psul:AU252_01630"/>
<accession>A0A0U3QET5</accession>
<dbReference type="RefSeq" id="WP_058929237.1">
    <property type="nucleotide sequence ID" value="NZ_CP013747.1"/>
</dbReference>
<evidence type="ECO:0000313" key="3">
    <source>
        <dbReference type="EMBL" id="ALV40027.1"/>
    </source>
</evidence>
<dbReference type="GO" id="GO:0016491">
    <property type="term" value="F:oxidoreductase activity"/>
    <property type="evidence" value="ECO:0007669"/>
    <property type="project" value="UniProtKB-KW"/>
</dbReference>
<reference evidence="3 4" key="1">
    <citation type="submission" date="2015-12" db="EMBL/GenBank/DDBJ databases">
        <authorList>
            <person name="Shamseldin A."/>
            <person name="Moawad H."/>
            <person name="Abd El-Rahim W.M."/>
            <person name="Sadowsky M.J."/>
        </authorList>
    </citation>
    <scope>NUCLEOTIDE SEQUENCE [LARGE SCALE GENOMIC DNA]</scope>
    <source>
        <strain evidence="3 4">Ar51</strain>
    </source>
</reference>
<evidence type="ECO:0000256" key="1">
    <source>
        <dbReference type="ARBA" id="ARBA00006484"/>
    </source>
</evidence>
<dbReference type="SUPFAM" id="SSF51735">
    <property type="entry name" value="NAD(P)-binding Rossmann-fold domains"/>
    <property type="match status" value="1"/>
</dbReference>
<dbReference type="PANTHER" id="PTHR24321">
    <property type="entry name" value="DEHYDROGENASES, SHORT CHAIN"/>
    <property type="match status" value="1"/>
</dbReference>
<dbReference type="InterPro" id="IPR002347">
    <property type="entry name" value="SDR_fam"/>
</dbReference>
<keyword evidence="2" id="KW-0560">Oxidoreductase</keyword>
<protein>
    <submittedName>
        <fullName evidence="3">Short-chain dehydrogenase</fullName>
    </submittedName>
</protein>
<dbReference type="CDD" id="cd05233">
    <property type="entry name" value="SDR_c"/>
    <property type="match status" value="1"/>
</dbReference>
<dbReference type="STRING" id="121292.AU252_01630"/>
<evidence type="ECO:0000313" key="4">
    <source>
        <dbReference type="Proteomes" id="UP000065151"/>
    </source>
</evidence>
<dbReference type="Gene3D" id="3.40.50.720">
    <property type="entry name" value="NAD(P)-binding Rossmann-like Domain"/>
    <property type="match status" value="1"/>
</dbReference>
<evidence type="ECO:0000256" key="2">
    <source>
        <dbReference type="ARBA" id="ARBA00023002"/>
    </source>
</evidence>
<gene>
    <name evidence="3" type="ORF">AU252_01630</name>
</gene>
<dbReference type="PANTHER" id="PTHR24321:SF8">
    <property type="entry name" value="ESTRADIOL 17-BETA-DEHYDROGENASE 8-RELATED"/>
    <property type="match status" value="1"/>
</dbReference>
<dbReference type="AlphaFoldDB" id="A0A0U3QET5"/>
<organism evidence="3">
    <name type="scientific">Pseudarthrobacter sulfonivorans</name>
    <dbReference type="NCBI Taxonomy" id="121292"/>
    <lineage>
        <taxon>Bacteria</taxon>
        <taxon>Bacillati</taxon>
        <taxon>Actinomycetota</taxon>
        <taxon>Actinomycetes</taxon>
        <taxon>Micrococcales</taxon>
        <taxon>Micrococcaceae</taxon>
        <taxon>Pseudarthrobacter</taxon>
    </lineage>
</organism>
<comment type="similarity">
    <text evidence="1">Belongs to the short-chain dehydrogenases/reductases (SDR) family.</text>
</comment>
<proteinExistence type="inferred from homology"/>
<dbReference type="InterPro" id="IPR036291">
    <property type="entry name" value="NAD(P)-bd_dom_sf"/>
</dbReference>
<sequence length="259" mass="26533">MTTAARFAGRTAIVTGGGGGQGREACLLFAAEGASVMVTDIDKAAADATAELITDRGGVAHSLKVDVSSEEDIKTMVSSTIERFGQVDILLNNAGVGFSASSRLTMAGVVDTPTDHWDAILNINLRSVALACKYVLPHMAARRSGTIVNTSSISGLTSVPGADAYTAAKGGIISLTRVMASDWGKHGIRVNCICPGAVDTPMIREALAAGLGELVATRTALGRPGRPEEIAKVAAFLASDDASYVTGAVIPVDGGWTSQ</sequence>
<dbReference type="InterPro" id="IPR020904">
    <property type="entry name" value="Sc_DH/Rdtase_CS"/>
</dbReference>
<dbReference type="EMBL" id="CP013747">
    <property type="protein sequence ID" value="ALV40027.1"/>
    <property type="molecule type" value="Genomic_DNA"/>
</dbReference>
<name>A0A0U3QET5_9MICC</name>